<evidence type="ECO:0000313" key="5">
    <source>
        <dbReference type="EMBL" id="MDR7376053.1"/>
    </source>
</evidence>
<feature type="domain" description="Gfo/Idh/MocA-like oxidoreductase C-terminal" evidence="4">
    <location>
        <begin position="145"/>
        <end position="355"/>
    </location>
</feature>
<dbReference type="Proteomes" id="UP001180487">
    <property type="component" value="Unassembled WGS sequence"/>
</dbReference>
<sequence length="365" mass="39329">MTHIQFTPFTAPIRVAVIGYGLAGRVFHAPLVAGVPGLELACICSSKPEAVQKDWPQVRVVPTPEAAFADPAIDLVVIATSNASHHALARAALLAGKHVVVDKPCTVTLAETEDLLAVARQQNRVLTVYQNRRFDGDFLLLQQVLASGKLGRITHFESHFDRFRHVVPGKWREQDIPGSDLWLDLGAHLVDQALQLFGVPDDLSLDVARQRENTQTNDYFHAQLRYGSSHPGLRVVLHASSCVTSSGPRFAVHGTGGSFTKFGLDTQEDALKAGGRPQLGALGDWGADPLTGQLVHHAAAGLVTEATPDVAGNYLQYYAGLRDYLQGKAAAAPVTPQQVYQVMAMLGRGEQSVKKAAFVPTGDLR</sequence>
<dbReference type="RefSeq" id="WP_310370716.1">
    <property type="nucleotide sequence ID" value="NZ_JAVDXT010000001.1"/>
</dbReference>
<dbReference type="InterPro" id="IPR000683">
    <property type="entry name" value="Gfo/Idh/MocA-like_OxRdtase_N"/>
</dbReference>
<accession>A0ABU2C3Z7</accession>
<dbReference type="Pfam" id="PF02894">
    <property type="entry name" value="GFO_IDH_MocA_C"/>
    <property type="match status" value="1"/>
</dbReference>
<comment type="caution">
    <text evidence="5">The sequence shown here is derived from an EMBL/GenBank/DDBJ whole genome shotgun (WGS) entry which is preliminary data.</text>
</comment>
<dbReference type="InterPro" id="IPR036291">
    <property type="entry name" value="NAD(P)-bd_dom_sf"/>
</dbReference>
<comment type="similarity">
    <text evidence="1">Belongs to the Gfo/Idh/MocA family.</text>
</comment>
<dbReference type="NCBIfam" id="NF008607">
    <property type="entry name" value="PRK11579.1"/>
    <property type="match status" value="1"/>
</dbReference>
<evidence type="ECO:0000256" key="1">
    <source>
        <dbReference type="ARBA" id="ARBA00010928"/>
    </source>
</evidence>
<evidence type="ECO:0000259" key="3">
    <source>
        <dbReference type="Pfam" id="PF01408"/>
    </source>
</evidence>
<protein>
    <submittedName>
        <fullName evidence="5">Dehydrogenase</fullName>
    </submittedName>
</protein>
<keyword evidence="6" id="KW-1185">Reference proteome</keyword>
<feature type="domain" description="Gfo/Idh/MocA-like oxidoreductase N-terminal" evidence="3">
    <location>
        <begin position="13"/>
        <end position="129"/>
    </location>
</feature>
<dbReference type="EMBL" id="JAVDXT010000001">
    <property type="protein sequence ID" value="MDR7376053.1"/>
    <property type="molecule type" value="Genomic_DNA"/>
</dbReference>
<evidence type="ECO:0000259" key="4">
    <source>
        <dbReference type="Pfam" id="PF02894"/>
    </source>
</evidence>
<reference evidence="5 6" key="1">
    <citation type="submission" date="2023-07" db="EMBL/GenBank/DDBJ databases">
        <title>Sorghum-associated microbial communities from plants grown in Nebraska, USA.</title>
        <authorList>
            <person name="Schachtman D."/>
        </authorList>
    </citation>
    <scope>NUCLEOTIDE SEQUENCE [LARGE SCALE GENOMIC DNA]</scope>
    <source>
        <strain evidence="5 6">BE313</strain>
    </source>
</reference>
<evidence type="ECO:0000256" key="2">
    <source>
        <dbReference type="ARBA" id="ARBA00023002"/>
    </source>
</evidence>
<organism evidence="5 6">
    <name type="scientific">Rhodoferax ferrireducens</name>
    <dbReference type="NCBI Taxonomy" id="192843"/>
    <lineage>
        <taxon>Bacteria</taxon>
        <taxon>Pseudomonadati</taxon>
        <taxon>Pseudomonadota</taxon>
        <taxon>Betaproteobacteria</taxon>
        <taxon>Burkholderiales</taxon>
        <taxon>Comamonadaceae</taxon>
        <taxon>Rhodoferax</taxon>
    </lineage>
</organism>
<dbReference type="SUPFAM" id="SSF51735">
    <property type="entry name" value="NAD(P)-binding Rossmann-fold domains"/>
    <property type="match status" value="1"/>
</dbReference>
<dbReference type="InterPro" id="IPR051317">
    <property type="entry name" value="Gfo/Idh/MocA_oxidoreduct"/>
</dbReference>
<dbReference type="PANTHER" id="PTHR43708">
    <property type="entry name" value="CONSERVED EXPRESSED OXIDOREDUCTASE (EUROFUNG)"/>
    <property type="match status" value="1"/>
</dbReference>
<proteinExistence type="inferred from homology"/>
<dbReference type="Gene3D" id="3.30.360.10">
    <property type="entry name" value="Dihydrodipicolinate Reductase, domain 2"/>
    <property type="match status" value="1"/>
</dbReference>
<dbReference type="Gene3D" id="3.40.50.720">
    <property type="entry name" value="NAD(P)-binding Rossmann-like Domain"/>
    <property type="match status" value="1"/>
</dbReference>
<dbReference type="InterPro" id="IPR004104">
    <property type="entry name" value="Gfo/Idh/MocA-like_OxRdtase_C"/>
</dbReference>
<evidence type="ECO:0000313" key="6">
    <source>
        <dbReference type="Proteomes" id="UP001180487"/>
    </source>
</evidence>
<dbReference type="PANTHER" id="PTHR43708:SF5">
    <property type="entry name" value="CONSERVED EXPRESSED OXIDOREDUCTASE (EUROFUNG)-RELATED"/>
    <property type="match status" value="1"/>
</dbReference>
<dbReference type="SUPFAM" id="SSF55347">
    <property type="entry name" value="Glyceraldehyde-3-phosphate dehydrogenase-like, C-terminal domain"/>
    <property type="match status" value="1"/>
</dbReference>
<keyword evidence="2" id="KW-0560">Oxidoreductase</keyword>
<gene>
    <name evidence="5" type="ORF">J2X19_000711</name>
</gene>
<dbReference type="Pfam" id="PF01408">
    <property type="entry name" value="GFO_IDH_MocA"/>
    <property type="match status" value="1"/>
</dbReference>
<name>A0ABU2C3Z7_9BURK</name>